<organism evidence="1 2">
    <name type="scientific">Candidatus Zambryskibacteria bacterium RIFCSPHIGHO2_01_FULL_49_18</name>
    <dbReference type="NCBI Taxonomy" id="1802740"/>
    <lineage>
        <taxon>Bacteria</taxon>
        <taxon>Candidatus Zambryskiibacteriota</taxon>
    </lineage>
</organism>
<dbReference type="Proteomes" id="UP000178612">
    <property type="component" value="Unassembled WGS sequence"/>
</dbReference>
<evidence type="ECO:0000313" key="1">
    <source>
        <dbReference type="EMBL" id="OHA91180.1"/>
    </source>
</evidence>
<sequence length="294" mass="34001">MKIILVLTDSRRKNSVFVTDELKVFSLEEAIRFTSNEKIDDAHVVERSTGTYIRTNPSVLRSREFEQLSLTGRNLSLYLQGNYSLNFPSITEYLKLYRKSLKQEQSYIKPVGKPKVPTSAVKKKLLPHRDLIFSAAEKFRIDPYLLGAIMIDEIAQLYPFEQIVDKLKANIVGRDASVGIAQVKIDTANNLIKKGLYNPNSSDKKLPFVRLDNAGRRHLYDYLIKDKYNIFFAAAYLRSLINDWSKFVDLRKKPEIIATLYSLPYVKPHDDPKPNERGSQIAKEFYELTKKFLR</sequence>
<dbReference type="InterPro" id="IPR023346">
    <property type="entry name" value="Lysozyme-like_dom_sf"/>
</dbReference>
<dbReference type="SUPFAM" id="SSF53955">
    <property type="entry name" value="Lysozyme-like"/>
    <property type="match status" value="1"/>
</dbReference>
<evidence type="ECO:0000313" key="2">
    <source>
        <dbReference type="Proteomes" id="UP000178612"/>
    </source>
</evidence>
<dbReference type="EMBL" id="MHVJ01000013">
    <property type="protein sequence ID" value="OHA91180.1"/>
    <property type="molecule type" value="Genomic_DNA"/>
</dbReference>
<reference evidence="1 2" key="1">
    <citation type="journal article" date="2016" name="Nat. Commun.">
        <title>Thousands of microbial genomes shed light on interconnected biogeochemical processes in an aquifer system.</title>
        <authorList>
            <person name="Anantharaman K."/>
            <person name="Brown C.T."/>
            <person name="Hug L.A."/>
            <person name="Sharon I."/>
            <person name="Castelle C.J."/>
            <person name="Probst A.J."/>
            <person name="Thomas B.C."/>
            <person name="Singh A."/>
            <person name="Wilkins M.J."/>
            <person name="Karaoz U."/>
            <person name="Brodie E.L."/>
            <person name="Williams K.H."/>
            <person name="Hubbard S.S."/>
            <person name="Banfield J.F."/>
        </authorList>
    </citation>
    <scope>NUCLEOTIDE SEQUENCE [LARGE SCALE GENOMIC DNA]</scope>
</reference>
<accession>A0A1G2T1M2</accession>
<gene>
    <name evidence="1" type="ORF">A2758_01750</name>
</gene>
<proteinExistence type="predicted"/>
<name>A0A1G2T1M2_9BACT</name>
<protein>
    <submittedName>
        <fullName evidence="1">Uncharacterized protein</fullName>
    </submittedName>
</protein>
<dbReference type="Gene3D" id="1.10.530.10">
    <property type="match status" value="1"/>
</dbReference>
<dbReference type="AlphaFoldDB" id="A0A1G2T1M2"/>
<comment type="caution">
    <text evidence="1">The sequence shown here is derived from an EMBL/GenBank/DDBJ whole genome shotgun (WGS) entry which is preliminary data.</text>
</comment>